<keyword evidence="1" id="KW-0812">Transmembrane</keyword>
<evidence type="ECO:0000256" key="1">
    <source>
        <dbReference type="SAM" id="Phobius"/>
    </source>
</evidence>
<proteinExistence type="predicted"/>
<organism evidence="2 3">
    <name type="scientific">Pseudomonas nicosulfuronedens</name>
    <dbReference type="NCBI Taxonomy" id="2571105"/>
    <lineage>
        <taxon>Bacteria</taxon>
        <taxon>Pseudomonadati</taxon>
        <taxon>Pseudomonadota</taxon>
        <taxon>Gammaproteobacteria</taxon>
        <taxon>Pseudomonadales</taxon>
        <taxon>Pseudomonadaceae</taxon>
        <taxon>Pseudomonas</taxon>
    </lineage>
</organism>
<feature type="transmembrane region" description="Helical" evidence="1">
    <location>
        <begin position="36"/>
        <end position="58"/>
    </location>
</feature>
<dbReference type="AlphaFoldDB" id="A0A5R9QKP2"/>
<dbReference type="RefSeq" id="WP_138527031.1">
    <property type="nucleotide sequence ID" value="NZ_SWDV01000122.1"/>
</dbReference>
<evidence type="ECO:0000313" key="3">
    <source>
        <dbReference type="Proteomes" id="UP000306635"/>
    </source>
</evidence>
<keyword evidence="1" id="KW-0472">Membrane</keyword>
<dbReference type="EMBL" id="SWDV01000122">
    <property type="protein sequence ID" value="TLX69536.1"/>
    <property type="molecule type" value="Genomic_DNA"/>
</dbReference>
<dbReference type="Proteomes" id="UP000306635">
    <property type="component" value="Unassembled WGS sequence"/>
</dbReference>
<keyword evidence="3" id="KW-1185">Reference proteome</keyword>
<sequence length="104" mass="11402">MIKSNETLKAKVLVGYGFLLSFLGALYAPAFVKAVVPFALCIVLAAALMHAPSLMALIRGALKRRARTTSQQATRVGTATAVWCDHIDYDNFHMPTYLRQGEEC</sequence>
<feature type="transmembrane region" description="Helical" evidence="1">
    <location>
        <begin position="12"/>
        <end position="30"/>
    </location>
</feature>
<keyword evidence="1" id="KW-1133">Transmembrane helix</keyword>
<dbReference type="GeneID" id="300409072"/>
<comment type="caution">
    <text evidence="2">The sequence shown here is derived from an EMBL/GenBank/DDBJ whole genome shotgun (WGS) entry which is preliminary data.</text>
</comment>
<reference evidence="2 3" key="1">
    <citation type="submission" date="2019-04" db="EMBL/GenBank/DDBJ databases">
        <authorList>
            <person name="Li M."/>
        </authorList>
    </citation>
    <scope>NUCLEOTIDE SEQUENCE [LARGE SCALE GENOMIC DNA]</scope>
    <source>
        <strain evidence="2 3">LAM1902</strain>
    </source>
</reference>
<name>A0A5R9QKP2_9PSED</name>
<gene>
    <name evidence="2" type="ORF">FAS41_30725</name>
</gene>
<protein>
    <submittedName>
        <fullName evidence="2">Uncharacterized protein</fullName>
    </submittedName>
</protein>
<accession>A0A5R9QKP2</accession>
<evidence type="ECO:0000313" key="2">
    <source>
        <dbReference type="EMBL" id="TLX69536.1"/>
    </source>
</evidence>